<dbReference type="EMBL" id="CP012333">
    <property type="protein sequence ID" value="AKU94997.1"/>
    <property type="molecule type" value="Genomic_DNA"/>
</dbReference>
<evidence type="ECO:0000313" key="2">
    <source>
        <dbReference type="Proteomes" id="UP000064967"/>
    </source>
</evidence>
<dbReference type="Proteomes" id="UP000064967">
    <property type="component" value="Chromosome"/>
</dbReference>
<dbReference type="AlphaFoldDB" id="A0A0K1PNA6"/>
<protein>
    <submittedName>
        <fullName evidence="1">Uncharacterized protein</fullName>
    </submittedName>
</protein>
<organism evidence="1 2">
    <name type="scientific">Labilithrix luteola</name>
    <dbReference type="NCBI Taxonomy" id="1391654"/>
    <lineage>
        <taxon>Bacteria</taxon>
        <taxon>Pseudomonadati</taxon>
        <taxon>Myxococcota</taxon>
        <taxon>Polyangia</taxon>
        <taxon>Polyangiales</taxon>
        <taxon>Labilitrichaceae</taxon>
        <taxon>Labilithrix</taxon>
    </lineage>
</organism>
<proteinExistence type="predicted"/>
<keyword evidence="2" id="KW-1185">Reference proteome</keyword>
<evidence type="ECO:0000313" key="1">
    <source>
        <dbReference type="EMBL" id="AKU94997.1"/>
    </source>
</evidence>
<name>A0A0K1PNA6_9BACT</name>
<gene>
    <name evidence="1" type="ORF">AKJ09_01661</name>
</gene>
<accession>A0A0K1PNA6</accession>
<sequence>MTGGAKSVLSTVRARVATSSILDWLRALVRRVVAFVKELFQEDQSEVPAPPA</sequence>
<dbReference type="KEGG" id="llu:AKJ09_01661"/>
<dbReference type="STRING" id="1391654.AKJ09_01661"/>
<reference evidence="1 2" key="1">
    <citation type="submission" date="2015-08" db="EMBL/GenBank/DDBJ databases">
        <authorList>
            <person name="Babu N.S."/>
            <person name="Beckwith C.J."/>
            <person name="Beseler K.G."/>
            <person name="Brison A."/>
            <person name="Carone J.V."/>
            <person name="Caskin T.P."/>
            <person name="Diamond M."/>
            <person name="Durham M.E."/>
            <person name="Foxe J.M."/>
            <person name="Go M."/>
            <person name="Henderson B.A."/>
            <person name="Jones I.B."/>
            <person name="McGettigan J.A."/>
            <person name="Micheletti S.J."/>
            <person name="Nasrallah M.E."/>
            <person name="Ortiz D."/>
            <person name="Piller C.R."/>
            <person name="Privatt S.R."/>
            <person name="Schneider S.L."/>
            <person name="Sharp S."/>
            <person name="Smith T.C."/>
            <person name="Stanton J.D."/>
            <person name="Ullery H.E."/>
            <person name="Wilson R.J."/>
            <person name="Serrano M.G."/>
            <person name="Buck G."/>
            <person name="Lee V."/>
            <person name="Wang Y."/>
            <person name="Carvalho R."/>
            <person name="Voegtly L."/>
            <person name="Shi R."/>
            <person name="Duckworth R."/>
            <person name="Johnson A."/>
            <person name="Loviza R."/>
            <person name="Walstead R."/>
            <person name="Shah Z."/>
            <person name="Kiflezghi M."/>
            <person name="Wade K."/>
            <person name="Ball S.L."/>
            <person name="Bradley K.W."/>
            <person name="Asai D.J."/>
            <person name="Bowman C.A."/>
            <person name="Russell D.A."/>
            <person name="Pope W.H."/>
            <person name="Jacobs-Sera D."/>
            <person name="Hendrix R.W."/>
            <person name="Hatfull G.F."/>
        </authorList>
    </citation>
    <scope>NUCLEOTIDE SEQUENCE [LARGE SCALE GENOMIC DNA]</scope>
    <source>
        <strain evidence="1 2">DSM 27648</strain>
    </source>
</reference>